<dbReference type="EMBL" id="WHUW01000017">
    <property type="protein sequence ID" value="KAF8437946.1"/>
    <property type="molecule type" value="Genomic_DNA"/>
</dbReference>
<accession>A0AAD4BS12</accession>
<gene>
    <name evidence="1" type="ORF">L210DRAFT_3545036</name>
</gene>
<protein>
    <submittedName>
        <fullName evidence="1">Uncharacterized protein</fullName>
    </submittedName>
</protein>
<evidence type="ECO:0000313" key="2">
    <source>
        <dbReference type="Proteomes" id="UP001194468"/>
    </source>
</evidence>
<keyword evidence="2" id="KW-1185">Reference proteome</keyword>
<evidence type="ECO:0000313" key="1">
    <source>
        <dbReference type="EMBL" id="KAF8437946.1"/>
    </source>
</evidence>
<dbReference type="AlphaFoldDB" id="A0AAD4BS12"/>
<dbReference type="Proteomes" id="UP001194468">
    <property type="component" value="Unassembled WGS sequence"/>
</dbReference>
<reference evidence="1" key="2">
    <citation type="journal article" date="2020" name="Nat. Commun.">
        <title>Large-scale genome sequencing of mycorrhizal fungi provides insights into the early evolution of symbiotic traits.</title>
        <authorList>
            <person name="Miyauchi S."/>
            <person name="Kiss E."/>
            <person name="Kuo A."/>
            <person name="Drula E."/>
            <person name="Kohler A."/>
            <person name="Sanchez-Garcia M."/>
            <person name="Morin E."/>
            <person name="Andreopoulos B."/>
            <person name="Barry K.W."/>
            <person name="Bonito G."/>
            <person name="Buee M."/>
            <person name="Carver A."/>
            <person name="Chen C."/>
            <person name="Cichocki N."/>
            <person name="Clum A."/>
            <person name="Culley D."/>
            <person name="Crous P.W."/>
            <person name="Fauchery L."/>
            <person name="Girlanda M."/>
            <person name="Hayes R.D."/>
            <person name="Keri Z."/>
            <person name="LaButti K."/>
            <person name="Lipzen A."/>
            <person name="Lombard V."/>
            <person name="Magnuson J."/>
            <person name="Maillard F."/>
            <person name="Murat C."/>
            <person name="Nolan M."/>
            <person name="Ohm R.A."/>
            <person name="Pangilinan J."/>
            <person name="Pereira M.F."/>
            <person name="Perotto S."/>
            <person name="Peter M."/>
            <person name="Pfister S."/>
            <person name="Riley R."/>
            <person name="Sitrit Y."/>
            <person name="Stielow J.B."/>
            <person name="Szollosi G."/>
            <person name="Zifcakova L."/>
            <person name="Stursova M."/>
            <person name="Spatafora J.W."/>
            <person name="Tedersoo L."/>
            <person name="Vaario L.M."/>
            <person name="Yamada A."/>
            <person name="Yan M."/>
            <person name="Wang P."/>
            <person name="Xu J."/>
            <person name="Bruns T."/>
            <person name="Baldrian P."/>
            <person name="Vilgalys R."/>
            <person name="Dunand C."/>
            <person name="Henrissat B."/>
            <person name="Grigoriev I.V."/>
            <person name="Hibbett D."/>
            <person name="Nagy L.G."/>
            <person name="Martin F.M."/>
        </authorList>
    </citation>
    <scope>NUCLEOTIDE SEQUENCE</scope>
    <source>
        <strain evidence="1">BED1</strain>
    </source>
</reference>
<feature type="non-terminal residue" evidence="1">
    <location>
        <position position="1"/>
    </location>
</feature>
<proteinExistence type="predicted"/>
<reference evidence="1" key="1">
    <citation type="submission" date="2019-10" db="EMBL/GenBank/DDBJ databases">
        <authorList>
            <consortium name="DOE Joint Genome Institute"/>
            <person name="Kuo A."/>
            <person name="Miyauchi S."/>
            <person name="Kiss E."/>
            <person name="Drula E."/>
            <person name="Kohler A."/>
            <person name="Sanchez-Garcia M."/>
            <person name="Andreopoulos B."/>
            <person name="Barry K.W."/>
            <person name="Bonito G."/>
            <person name="Buee M."/>
            <person name="Carver A."/>
            <person name="Chen C."/>
            <person name="Cichocki N."/>
            <person name="Clum A."/>
            <person name="Culley D."/>
            <person name="Crous P.W."/>
            <person name="Fauchery L."/>
            <person name="Girlanda M."/>
            <person name="Hayes R."/>
            <person name="Keri Z."/>
            <person name="LaButti K."/>
            <person name="Lipzen A."/>
            <person name="Lombard V."/>
            <person name="Magnuson J."/>
            <person name="Maillard F."/>
            <person name="Morin E."/>
            <person name="Murat C."/>
            <person name="Nolan M."/>
            <person name="Ohm R."/>
            <person name="Pangilinan J."/>
            <person name="Pereira M."/>
            <person name="Perotto S."/>
            <person name="Peter M."/>
            <person name="Riley R."/>
            <person name="Sitrit Y."/>
            <person name="Stielow B."/>
            <person name="Szollosi G."/>
            <person name="Zifcakova L."/>
            <person name="Stursova M."/>
            <person name="Spatafora J.W."/>
            <person name="Tedersoo L."/>
            <person name="Vaario L.-M."/>
            <person name="Yamada A."/>
            <person name="Yan M."/>
            <person name="Wang P."/>
            <person name="Xu J."/>
            <person name="Bruns T."/>
            <person name="Baldrian P."/>
            <person name="Vilgalys R."/>
            <person name="Henrissat B."/>
            <person name="Grigoriev I.V."/>
            <person name="Hibbett D."/>
            <person name="Nagy L.G."/>
            <person name="Martin F.M."/>
        </authorList>
    </citation>
    <scope>NUCLEOTIDE SEQUENCE</scope>
    <source>
        <strain evidence="1">BED1</strain>
    </source>
</reference>
<sequence length="234" mass="26208">MCIVVTTKYFGVKFDVSSREPGVYLGETSTIRWQTIKVKKGTLLYEEGNRFYCKSTAGNEQISWEMDGNDVTLRGASTVGICRFRDATMAQRWFRLQLNHARGGSVDAFGGAMGDWFYTERGWRRLTLGKIQQAALVPGSPKAVPTEQSWSNISLPKRCIIANQAGPENSIVCITNPGKQSGRTCCKIEGRKVFFETYSDQRLLKVLEETYPSEEYAEMAFRVVRATLEKAAAA</sequence>
<comment type="caution">
    <text evidence="1">The sequence shown here is derived from an EMBL/GenBank/DDBJ whole genome shotgun (WGS) entry which is preliminary data.</text>
</comment>
<name>A0AAD4BS12_BOLED</name>
<organism evidence="1 2">
    <name type="scientific">Boletus edulis BED1</name>
    <dbReference type="NCBI Taxonomy" id="1328754"/>
    <lineage>
        <taxon>Eukaryota</taxon>
        <taxon>Fungi</taxon>
        <taxon>Dikarya</taxon>
        <taxon>Basidiomycota</taxon>
        <taxon>Agaricomycotina</taxon>
        <taxon>Agaricomycetes</taxon>
        <taxon>Agaricomycetidae</taxon>
        <taxon>Boletales</taxon>
        <taxon>Boletineae</taxon>
        <taxon>Boletaceae</taxon>
        <taxon>Boletoideae</taxon>
        <taxon>Boletus</taxon>
    </lineage>
</organism>